<dbReference type="GO" id="GO:0003677">
    <property type="term" value="F:DNA binding"/>
    <property type="evidence" value="ECO:0007669"/>
    <property type="project" value="UniProtKB-KW"/>
</dbReference>
<protein>
    <submittedName>
        <fullName evidence="4">Winged helix DNA-binding protein</fullName>
    </submittedName>
</protein>
<dbReference type="Pfam" id="PF13463">
    <property type="entry name" value="HTH_27"/>
    <property type="match status" value="1"/>
</dbReference>
<organism evidence="4 5">
    <name type="scientific">Stakelama flava</name>
    <dbReference type="NCBI Taxonomy" id="2860338"/>
    <lineage>
        <taxon>Bacteria</taxon>
        <taxon>Pseudomonadati</taxon>
        <taxon>Pseudomonadota</taxon>
        <taxon>Alphaproteobacteria</taxon>
        <taxon>Sphingomonadales</taxon>
        <taxon>Sphingomonadaceae</taxon>
        <taxon>Stakelama</taxon>
    </lineage>
</organism>
<comment type="caution">
    <text evidence="4">The sequence shown here is derived from an EMBL/GenBank/DDBJ whole genome shotgun (WGS) entry which is preliminary data.</text>
</comment>
<name>A0ABS6XIS4_9SPHN</name>
<proteinExistence type="predicted"/>
<feature type="coiled-coil region" evidence="1">
    <location>
        <begin position="152"/>
        <end position="179"/>
    </location>
</feature>
<gene>
    <name evidence="4" type="ORF">KY084_04425</name>
</gene>
<evidence type="ECO:0000259" key="3">
    <source>
        <dbReference type="Pfam" id="PF13463"/>
    </source>
</evidence>
<evidence type="ECO:0000256" key="2">
    <source>
        <dbReference type="SAM" id="MobiDB-lite"/>
    </source>
</evidence>
<dbReference type="InterPro" id="IPR000835">
    <property type="entry name" value="HTH_MarR-typ"/>
</dbReference>
<keyword evidence="4" id="KW-0238">DNA-binding</keyword>
<evidence type="ECO:0000313" key="4">
    <source>
        <dbReference type="EMBL" id="MBW4330119.1"/>
    </source>
</evidence>
<feature type="domain" description="HTH marR-type" evidence="3">
    <location>
        <begin position="254"/>
        <end position="303"/>
    </location>
</feature>
<evidence type="ECO:0000256" key="1">
    <source>
        <dbReference type="SAM" id="Coils"/>
    </source>
</evidence>
<keyword evidence="1" id="KW-0175">Coiled coil</keyword>
<dbReference type="Proteomes" id="UP001197214">
    <property type="component" value="Unassembled WGS sequence"/>
</dbReference>
<reference evidence="4 5" key="1">
    <citation type="submission" date="2021-07" db="EMBL/GenBank/DDBJ databases">
        <title>Stakelama flava sp. nov., a novel endophytic bacterium isolated from branch of Kandelia candel.</title>
        <authorList>
            <person name="Tuo L."/>
        </authorList>
    </citation>
    <scope>NUCLEOTIDE SEQUENCE [LARGE SCALE GENOMIC DNA]</scope>
    <source>
        <strain evidence="4 5">CBK3Z-3</strain>
    </source>
</reference>
<accession>A0ABS6XIS4</accession>
<dbReference type="EMBL" id="JAHWZX010000003">
    <property type="protein sequence ID" value="MBW4330119.1"/>
    <property type="molecule type" value="Genomic_DNA"/>
</dbReference>
<feature type="region of interest" description="Disordered" evidence="2">
    <location>
        <begin position="179"/>
        <end position="208"/>
    </location>
</feature>
<evidence type="ECO:0000313" key="5">
    <source>
        <dbReference type="Proteomes" id="UP001197214"/>
    </source>
</evidence>
<keyword evidence="5" id="KW-1185">Reference proteome</keyword>
<sequence>MNLEYGMPGASFEGDEGRRISAAVVAVCGCGAAERRAREAATLAGARISAMLAFTDAEERLARQATLDVILIDAQEVAHGALEPTLDAAVRCAEETGAQIVAVFTPDQIDIIAARLFGHGAHLLCDPSLAEQVSALAVAGRRMPMAFHDAARDSESQRLARLNQEVARIAETLSRLTRNDSGGNNGAVGDRSTAYDAPPLQKPTHEPEVDAARVRDVIRTRRLRDRFFVNGLFADPAWDMLLDLFAAELDANQVSVSSLCIAAAVPPTTALRWITNLTEAGLLRREADPLDRRRVFIALTPKASRAMRDYFAALGPTTPGRA</sequence>
<dbReference type="RefSeq" id="WP_219237231.1">
    <property type="nucleotide sequence ID" value="NZ_JAHWZX010000003.1"/>
</dbReference>